<dbReference type="AlphaFoldDB" id="A0A0M4EA96"/>
<evidence type="ECO:0000256" key="6">
    <source>
        <dbReference type="ARBA" id="ARBA00044456"/>
    </source>
</evidence>
<accession>A0A0M4EA96</accession>
<feature type="active site" evidence="7">
    <location>
        <position position="263"/>
    </location>
</feature>
<keyword evidence="13" id="KW-1185">Reference proteome</keyword>
<feature type="binding site" evidence="8">
    <location>
        <position position="266"/>
    </location>
    <ligand>
        <name>Zn(2+)</name>
        <dbReference type="ChEBI" id="CHEBI:29105"/>
        <note>catalytic</note>
    </ligand>
</feature>
<keyword evidence="2 8" id="KW-0479">Metal-binding</keyword>
<evidence type="ECO:0000256" key="1">
    <source>
        <dbReference type="ARBA" id="ARBA00022670"/>
    </source>
</evidence>
<feature type="binding site" evidence="8">
    <location>
        <position position="343"/>
    </location>
    <ligand>
        <name>Zn(2+)</name>
        <dbReference type="ChEBI" id="CHEBI:29105"/>
        <note>catalytic</note>
    </ligand>
</feature>
<feature type="active site" description="Proton donor" evidence="7">
    <location>
        <position position="347"/>
    </location>
</feature>
<evidence type="ECO:0000259" key="10">
    <source>
        <dbReference type="Pfam" id="PF01435"/>
    </source>
</evidence>
<evidence type="ECO:0000256" key="3">
    <source>
        <dbReference type="ARBA" id="ARBA00022801"/>
    </source>
</evidence>
<keyword evidence="5 9" id="KW-0482">Metalloprotease</keyword>
<comment type="cofactor">
    <cofactor evidence="8 9">
        <name>Zn(2+)</name>
        <dbReference type="ChEBI" id="CHEBI:29105"/>
    </cofactor>
    <text evidence="8 9">Binds 1 zinc ion per subunit.</text>
</comment>
<comment type="subcellular location">
    <subcellularLocation>
        <location evidence="9">Endoplasmic reticulum membrane</location>
        <topology evidence="9">Multi-pass membrane protein</topology>
    </subcellularLocation>
</comment>
<dbReference type="InterPro" id="IPR032456">
    <property type="entry name" value="Peptidase_M48_N"/>
</dbReference>
<keyword evidence="1 9" id="KW-0645">Protease</keyword>
<evidence type="ECO:0000256" key="9">
    <source>
        <dbReference type="RuleBase" id="RU366005"/>
    </source>
</evidence>
<feature type="transmembrane region" description="Helical" evidence="9">
    <location>
        <begin position="68"/>
        <end position="91"/>
    </location>
</feature>
<protein>
    <recommendedName>
        <fullName evidence="9">CAAX prenyl protease</fullName>
        <ecNumber evidence="9">3.4.24.84</ecNumber>
    </recommendedName>
</protein>
<dbReference type="Gene3D" id="3.30.2010.10">
    <property type="entry name" value="Metalloproteases ('zincins'), catalytic domain"/>
    <property type="match status" value="1"/>
</dbReference>
<keyword evidence="9" id="KW-0812">Transmembrane</keyword>
<dbReference type="OrthoDB" id="360839at2759"/>
<gene>
    <name evidence="12" type="ORF">Dbus_chr2Rg1525</name>
</gene>
<feature type="binding site" evidence="8">
    <location>
        <position position="262"/>
    </location>
    <ligand>
        <name>Zn(2+)</name>
        <dbReference type="ChEBI" id="CHEBI:29105"/>
        <note>catalytic</note>
    </ligand>
</feature>
<feature type="transmembrane region" description="Helical" evidence="9">
    <location>
        <begin position="277"/>
        <end position="300"/>
    </location>
</feature>
<comment type="catalytic activity">
    <reaction evidence="6 9">
        <text>Hydrolyzes the peptide bond -P2-(S-farnesyl or geranylgeranyl)C-P1'-P2'-P3'-COOH where P1' and P2' are amino acids with aliphatic side chains and P3' is any C-terminal residue.</text>
        <dbReference type="EC" id="3.4.24.84"/>
    </reaction>
</comment>
<evidence type="ECO:0000256" key="7">
    <source>
        <dbReference type="PIRSR" id="PIRSR627057-1"/>
    </source>
</evidence>
<dbReference type="EC" id="3.4.24.84" evidence="9"/>
<dbReference type="EMBL" id="CP012524">
    <property type="protein sequence ID" value="ALC41946.1"/>
    <property type="molecule type" value="Genomic_DNA"/>
</dbReference>
<feature type="transmembrane region" description="Helical" evidence="9">
    <location>
        <begin position="112"/>
        <end position="136"/>
    </location>
</feature>
<dbReference type="InterPro" id="IPR027057">
    <property type="entry name" value="CAXX_Prtase_1"/>
</dbReference>
<keyword evidence="9" id="KW-0472">Membrane</keyword>
<dbReference type="GO" id="GO:0071586">
    <property type="term" value="P:CAAX-box protein processing"/>
    <property type="evidence" value="ECO:0007669"/>
    <property type="project" value="UniProtKB-UniRule"/>
</dbReference>
<proteinExistence type="inferred from homology"/>
<comment type="function">
    <text evidence="9">Proteolytically removes the C-terminal three residues of farnesylated proteins.</text>
</comment>
<dbReference type="CDD" id="cd07343">
    <property type="entry name" value="M48A_Zmpste24p_like"/>
    <property type="match status" value="1"/>
</dbReference>
<comment type="similarity">
    <text evidence="9">Belongs to the peptidase M48A family.</text>
</comment>
<feature type="domain" description="Peptidase M48" evidence="10">
    <location>
        <begin position="185"/>
        <end position="395"/>
    </location>
</feature>
<reference evidence="12 13" key="1">
    <citation type="submission" date="2015-08" db="EMBL/GenBank/DDBJ databases">
        <title>Ancestral chromatin configuration constrains chromatin evolution on differentiating sex chromosomes in Drosophila.</title>
        <authorList>
            <person name="Zhou Q."/>
            <person name="Bachtrog D."/>
        </authorList>
    </citation>
    <scope>NUCLEOTIDE SEQUENCE [LARGE SCALE GENOMIC DNA]</scope>
    <source>
        <tissue evidence="12">Whole larvae</tissue>
    </source>
</reference>
<feature type="transmembrane region" description="Helical" evidence="9">
    <location>
        <begin position="148"/>
        <end position="169"/>
    </location>
</feature>
<dbReference type="STRING" id="30019.A0A0M4EA96"/>
<dbReference type="SMR" id="A0A0M4EA96"/>
<dbReference type="PANTHER" id="PTHR10120">
    <property type="entry name" value="CAAX PRENYL PROTEASE 1"/>
    <property type="match status" value="1"/>
</dbReference>
<feature type="transmembrane region" description="Helical" evidence="9">
    <location>
        <begin position="312"/>
        <end position="337"/>
    </location>
</feature>
<dbReference type="InterPro" id="IPR001915">
    <property type="entry name" value="Peptidase_M48"/>
</dbReference>
<evidence type="ECO:0000259" key="11">
    <source>
        <dbReference type="Pfam" id="PF16491"/>
    </source>
</evidence>
<dbReference type="OMA" id="FYPFLWG"/>
<feature type="transmembrane region" description="Helical" evidence="9">
    <location>
        <begin position="33"/>
        <end position="56"/>
    </location>
</feature>
<evidence type="ECO:0000313" key="12">
    <source>
        <dbReference type="EMBL" id="ALC41946.1"/>
    </source>
</evidence>
<dbReference type="GO" id="GO:0005789">
    <property type="term" value="C:endoplasmic reticulum membrane"/>
    <property type="evidence" value="ECO:0007669"/>
    <property type="project" value="UniProtKB-SubCell"/>
</dbReference>
<evidence type="ECO:0000256" key="5">
    <source>
        <dbReference type="ARBA" id="ARBA00023049"/>
    </source>
</evidence>
<feature type="domain" description="CAAX prenyl protease 1 N-terminal" evidence="11">
    <location>
        <begin position="2"/>
        <end position="172"/>
    </location>
</feature>
<keyword evidence="4 8" id="KW-0862">Zinc</keyword>
<dbReference type="FunFam" id="3.30.2010.10:FF:000010">
    <property type="entry name" value="M48 family peptidase"/>
    <property type="match status" value="1"/>
</dbReference>
<dbReference type="Pfam" id="PF16491">
    <property type="entry name" value="Peptidase_M48_N"/>
    <property type="match status" value="1"/>
</dbReference>
<keyword evidence="3 9" id="KW-0378">Hydrolase</keyword>
<organism evidence="12 13">
    <name type="scientific">Drosophila busckii</name>
    <name type="common">Fruit fly</name>
    <dbReference type="NCBI Taxonomy" id="30019"/>
    <lineage>
        <taxon>Eukaryota</taxon>
        <taxon>Metazoa</taxon>
        <taxon>Ecdysozoa</taxon>
        <taxon>Arthropoda</taxon>
        <taxon>Hexapoda</taxon>
        <taxon>Insecta</taxon>
        <taxon>Pterygota</taxon>
        <taxon>Neoptera</taxon>
        <taxon>Endopterygota</taxon>
        <taxon>Diptera</taxon>
        <taxon>Brachycera</taxon>
        <taxon>Muscomorpha</taxon>
        <taxon>Ephydroidea</taxon>
        <taxon>Drosophilidae</taxon>
        <taxon>Drosophila</taxon>
    </lineage>
</organism>
<sequence>MVPEELRGIIPPEIFYRARIYELHKMELRMWKYFVDIILTLIELFFGFYPFVWNLAVLTLKPLSGAEIWVSVIFVFYMSIYITVRCLPVLLYDKCILEVRYGTRSSMPTYCYCLLGLLAVVLAQFLLGPLTMLVVLSVELLGWWFFMWYYLAWAVLTILMIFLLPYVCIPCVGVQRRLQPGPLYNEVKVVCDMVGFPMKRVFIIRTRTTQYSNAYFYGSCCLKRIVIFDTLLLNKGLSASELKPFEVGRGLTNIQVAAVVAHELGHWRKGHFYKATFIMKIHLLLTMLIFGVLFHCKQIYEAIGFEPGLCPIVVGFIIVMRIAMIPYLTLANFFILWNLRRFEYSADRFAHMLGYSLSLRSALVKIYADHMSFPVYDTCYARWNHTHPTILQRLEYQERLDQK</sequence>
<evidence type="ECO:0000256" key="4">
    <source>
        <dbReference type="ARBA" id="ARBA00022833"/>
    </source>
</evidence>
<evidence type="ECO:0000256" key="2">
    <source>
        <dbReference type="ARBA" id="ARBA00022723"/>
    </source>
</evidence>
<keyword evidence="9" id="KW-1133">Transmembrane helix</keyword>
<dbReference type="Pfam" id="PF01435">
    <property type="entry name" value="Peptidase_M48"/>
    <property type="match status" value="1"/>
</dbReference>
<evidence type="ECO:0000256" key="8">
    <source>
        <dbReference type="PIRSR" id="PIRSR627057-2"/>
    </source>
</evidence>
<dbReference type="Proteomes" id="UP000494163">
    <property type="component" value="Chromosome 2R"/>
</dbReference>
<name>A0A0M4EA96_DROBS</name>
<keyword evidence="9" id="KW-0256">Endoplasmic reticulum</keyword>
<evidence type="ECO:0000313" key="13">
    <source>
        <dbReference type="Proteomes" id="UP000494163"/>
    </source>
</evidence>
<dbReference type="GO" id="GO:0004222">
    <property type="term" value="F:metalloendopeptidase activity"/>
    <property type="evidence" value="ECO:0007669"/>
    <property type="project" value="UniProtKB-UniRule"/>
</dbReference>
<dbReference type="GO" id="GO:0046872">
    <property type="term" value="F:metal ion binding"/>
    <property type="evidence" value="ECO:0007669"/>
    <property type="project" value="UniProtKB-UniRule"/>
</dbReference>